<evidence type="ECO:0000313" key="10">
    <source>
        <dbReference type="EMBL" id="GAA5100889.1"/>
    </source>
</evidence>
<evidence type="ECO:0000256" key="1">
    <source>
        <dbReference type="ARBA" id="ARBA00004370"/>
    </source>
</evidence>
<evidence type="ECO:0000256" key="4">
    <source>
        <dbReference type="ARBA" id="ARBA00022692"/>
    </source>
</evidence>
<dbReference type="InterPro" id="IPR005807">
    <property type="entry name" value="SecE_bac"/>
</dbReference>
<organism evidence="10 11">
    <name type="scientific">Wohlfahrtiimonas larvae</name>
    <dbReference type="NCBI Taxonomy" id="1157986"/>
    <lineage>
        <taxon>Bacteria</taxon>
        <taxon>Pseudomonadati</taxon>
        <taxon>Pseudomonadota</taxon>
        <taxon>Gammaproteobacteria</taxon>
        <taxon>Cardiobacteriales</taxon>
        <taxon>Ignatzschineriaceae</taxon>
        <taxon>Wohlfahrtiimonas</taxon>
    </lineage>
</organism>
<accession>A0ABP9MUY1</accession>
<sequence length="130" mass="14746">MSKKENQVVAKEKAEKGKMQVWASVGLLLAGVFGYYYLMETKLVLAFVSLGLGVALFLAVFLTSVTGKNLILFFKEARIELRRVVWPSWDETKKMTLMVLVVMALFLIFLLFSDWILGWLVSFLLARFGG</sequence>
<keyword evidence="7 9" id="KW-0811">Translocation</keyword>
<feature type="transmembrane region" description="Helical" evidence="9">
    <location>
        <begin position="44"/>
        <end position="74"/>
    </location>
</feature>
<dbReference type="InterPro" id="IPR038379">
    <property type="entry name" value="SecE_sf"/>
</dbReference>
<protein>
    <recommendedName>
        <fullName evidence="9">Protein translocase subunit SecE</fullName>
    </recommendedName>
</protein>
<dbReference type="Gene3D" id="1.20.5.1030">
    <property type="entry name" value="Preprotein translocase secy subunit"/>
    <property type="match status" value="1"/>
</dbReference>
<dbReference type="PROSITE" id="PS01067">
    <property type="entry name" value="SECE_SEC61G"/>
    <property type="match status" value="1"/>
</dbReference>
<dbReference type="Proteomes" id="UP001500631">
    <property type="component" value="Unassembled WGS sequence"/>
</dbReference>
<reference evidence="11" key="1">
    <citation type="journal article" date="2019" name="Int. J. Syst. Evol. Microbiol.">
        <title>The Global Catalogue of Microorganisms (GCM) 10K type strain sequencing project: providing services to taxonomists for standard genome sequencing and annotation.</title>
        <authorList>
            <consortium name="The Broad Institute Genomics Platform"/>
            <consortium name="The Broad Institute Genome Sequencing Center for Infectious Disease"/>
            <person name="Wu L."/>
            <person name="Ma J."/>
        </authorList>
    </citation>
    <scope>NUCLEOTIDE SEQUENCE [LARGE SCALE GENOMIC DNA]</scope>
    <source>
        <strain evidence="11">JCM 18424</strain>
    </source>
</reference>
<comment type="similarity">
    <text evidence="9">Belongs to the SecE/SEC61-gamma family.</text>
</comment>
<dbReference type="PANTHER" id="PTHR33910">
    <property type="entry name" value="PROTEIN TRANSLOCASE SUBUNIT SECE"/>
    <property type="match status" value="1"/>
</dbReference>
<proteinExistence type="inferred from homology"/>
<evidence type="ECO:0000256" key="9">
    <source>
        <dbReference type="HAMAP-Rule" id="MF_00422"/>
    </source>
</evidence>
<feature type="transmembrane region" description="Helical" evidence="9">
    <location>
        <begin position="21"/>
        <end position="38"/>
    </location>
</feature>
<keyword evidence="11" id="KW-1185">Reference proteome</keyword>
<dbReference type="Pfam" id="PF00584">
    <property type="entry name" value="SecE"/>
    <property type="match status" value="1"/>
</dbReference>
<dbReference type="RefSeq" id="WP_077925824.1">
    <property type="nucleotide sequence ID" value="NZ_BAABKE010000005.1"/>
</dbReference>
<dbReference type="HAMAP" id="MF_00422">
    <property type="entry name" value="SecE"/>
    <property type="match status" value="1"/>
</dbReference>
<gene>
    <name evidence="9 10" type="primary">secE</name>
    <name evidence="10" type="ORF">GCM10023338_16070</name>
</gene>
<evidence type="ECO:0000256" key="5">
    <source>
        <dbReference type="ARBA" id="ARBA00022927"/>
    </source>
</evidence>
<keyword evidence="2 9" id="KW-0813">Transport</keyword>
<evidence type="ECO:0000313" key="11">
    <source>
        <dbReference type="Proteomes" id="UP001500631"/>
    </source>
</evidence>
<comment type="subunit">
    <text evidence="9">Component of the Sec protein translocase complex. Heterotrimer consisting of SecY, SecE and SecG subunits. The heterotrimers can form oligomers, although 1 heterotrimer is thought to be able to translocate proteins. Interacts with the ribosome. Interacts with SecDF, and other proteins may be involved. Interacts with SecA.</text>
</comment>
<name>A0ABP9MUY1_9GAMM</name>
<dbReference type="PANTHER" id="PTHR33910:SF1">
    <property type="entry name" value="PROTEIN TRANSLOCASE SUBUNIT SECE"/>
    <property type="match status" value="1"/>
</dbReference>
<comment type="caution">
    <text evidence="9">Lacks conserved residue(s) required for the propagation of feature annotation.</text>
</comment>
<evidence type="ECO:0000256" key="8">
    <source>
        <dbReference type="ARBA" id="ARBA00023136"/>
    </source>
</evidence>
<comment type="caution">
    <text evidence="10">The sequence shown here is derived from an EMBL/GenBank/DDBJ whole genome shotgun (WGS) entry which is preliminary data.</text>
</comment>
<keyword evidence="5 9" id="KW-0653">Protein transport</keyword>
<keyword evidence="8 9" id="KW-0472">Membrane</keyword>
<dbReference type="EMBL" id="BAABKE010000005">
    <property type="protein sequence ID" value="GAA5100889.1"/>
    <property type="molecule type" value="Genomic_DNA"/>
</dbReference>
<dbReference type="InterPro" id="IPR001901">
    <property type="entry name" value="Translocase_SecE/Sec61-g"/>
</dbReference>
<evidence type="ECO:0000256" key="3">
    <source>
        <dbReference type="ARBA" id="ARBA00022475"/>
    </source>
</evidence>
<comment type="subcellular location">
    <subcellularLocation>
        <location evidence="1">Membrane</location>
    </subcellularLocation>
</comment>
<keyword evidence="4 9" id="KW-0812">Transmembrane</keyword>
<evidence type="ECO:0000256" key="7">
    <source>
        <dbReference type="ARBA" id="ARBA00023010"/>
    </source>
</evidence>
<comment type="function">
    <text evidence="9">Essential subunit of the Sec protein translocation channel SecYEG. Clamps together the 2 halves of SecY. May contact the channel plug during translocation.</text>
</comment>
<feature type="transmembrane region" description="Helical" evidence="9">
    <location>
        <begin position="95"/>
        <end position="121"/>
    </location>
</feature>
<dbReference type="NCBIfam" id="TIGR00964">
    <property type="entry name" value="secE_bact"/>
    <property type="match status" value="1"/>
</dbReference>
<keyword evidence="6 9" id="KW-1133">Transmembrane helix</keyword>
<evidence type="ECO:0000256" key="6">
    <source>
        <dbReference type="ARBA" id="ARBA00022989"/>
    </source>
</evidence>
<keyword evidence="3 9" id="KW-1003">Cell membrane</keyword>
<evidence type="ECO:0000256" key="2">
    <source>
        <dbReference type="ARBA" id="ARBA00022448"/>
    </source>
</evidence>